<evidence type="ECO:0000313" key="3">
    <source>
        <dbReference type="Proteomes" id="UP000224265"/>
    </source>
</evidence>
<name>A0A0Y0A8G6_9CAUD</name>
<gene>
    <name evidence="2" type="ORF">SEA_WEISS13_30</name>
</gene>
<reference evidence="2 3" key="1">
    <citation type="submission" date="2015-08" db="EMBL/GenBank/DDBJ databases">
        <authorList>
            <person name="Adams C.A."/>
            <person name="Ardeshna N.S."/>
            <person name="Badithe A.V."/>
            <person name="Badrani J.H."/>
            <person name="Birkholz E.A."/>
            <person name="Butler M."/>
            <person name="Chu A."/>
            <person name="Farmer C.N."/>
            <person name="Frischer G.M."/>
            <person name="Hsieh L.Y."/>
            <person name="Jackson K.B."/>
            <person name="Kagy D.N."/>
            <person name="Kendall J.C."/>
            <person name="Lin C.Y."/>
            <person name="Morgan M.N."/>
            <person name="Nachnani R."/>
            <person name="Nadeau S.M."/>
            <person name="Parikh M."/>
            <person name="Perez M.V."/>
            <person name="Peters C.E."/>
            <person name="Pogliano J."/>
            <person name="Popescu N.I."/>
            <person name="Shiao R."/>
            <person name="Song C.L."/>
            <person name="Ting J.M."/>
            <person name="Udani D.R."/>
            <person name="Waller L.B."/>
            <person name="Wang A.Y."/>
            <person name="Wu C.E."/>
            <person name="Yang A.B."/>
            <person name="Yao J."/>
            <person name="Zhang B.H."/>
            <person name="Anders K.R."/>
            <person name="Bradley K.W."/>
            <person name="Asai D.J."/>
            <person name="Bowman C.A."/>
            <person name="Russell D.A."/>
            <person name="Pope W.H."/>
            <person name="Jacobs-Sera D."/>
            <person name="Hendrix R.W."/>
            <person name="Hatfull G.F."/>
        </authorList>
    </citation>
    <scope>NUCLEOTIDE SEQUENCE [LARGE SCALE GENOMIC DNA]</scope>
</reference>
<protein>
    <recommendedName>
        <fullName evidence="4">Minor tail protein</fullName>
    </recommendedName>
</protein>
<feature type="region of interest" description="Disordered" evidence="1">
    <location>
        <begin position="1129"/>
        <end position="1150"/>
    </location>
</feature>
<feature type="compositionally biased region" description="Acidic residues" evidence="1">
    <location>
        <begin position="1129"/>
        <end position="1138"/>
    </location>
</feature>
<evidence type="ECO:0000313" key="2">
    <source>
        <dbReference type="EMBL" id="AMB17244.1"/>
    </source>
</evidence>
<sequence length="1166" mass="123143">MTSFLTGGMAGIGSGGTGSAASKALREIDSQKISYANKDFVKNIAWLNQSVDTLSAYTQKLEAGVTQANMNALEQLQGIWGDLFILFAGGEPTGIELGDIKYVIQGIGAFFGINPDTPFPLNLVEAATHMLTTYIIPLPQFTDVIFDSILLWAEDFGLSEDFIEAVTNFRDAIEGLGTSFEGFFDAIGELLGAFGLLEWTSTSGIGELWDALVDFIGGIGNLELLKPVLQLLANLGVPFINALTAIVNGGSTFLGFISGSQIRSLGDNVAPAASADTTVWSVGGSATTGWTFDGTVNATGTAPGSLTTIGNGIAKRVWTQTIYKATPGTKFVIGGKLRWLGIPLASNDIQLQLVWFNGETEVSTSHVSIPAGHGTTGGFVTVTSEDIVVPNNVDGFRIAAWVGTSINTGQVWVDDITVQRSGGIDVNLIDGLIDFIKQIPINAAKLIGLIPSHLFGGVPISTLIDTPQNVWVLGAFPPESVEGQNIWHLDTGITKSADGTGSVRTTADGSPKALRGIETPVHPRQRLEMTAQVQWQDFEGTGEPIQLHLALYKRTGTDEFGAPVYTETGYHEVAKFAPFSETGGWTEITGTYEVPNADVDMVRPRLYIDSSATAGLIRYDDVKGFLRNKILPEWVEGLLEELQDLLGRWHLLKDSVFNALTGSSAFLVEIADLVEALLNIPQVNILGWGGPGTLLEALEAFANAIVGGAVGVVDGVGAGLADIINVLNLVSQRASQGQNAWEVLGIRNNTSILSGLLKTSRSNRNLDKVTGNTSAVYFAATQSNTAVISDRVEVSQPLGVIRWIGYPGSGITELYINLWRVEEDGSKTLVHHSPNIVGQIDPTATSGSPKYMHYEIEPANRPAQIAGEEYFVQWVPVGGTLYLLADQEGSYTPVDTAATIEAFAFTRSETTPNAPASTLAKGSFTPVHTIPYGEFAIDLGDYSGHHDALDLYVTEEGTRIVPDWVQHIDYVIVPAAGGGRAGATGGFYGESGEAGPFVSGTWHRGVDFSGSGVIVNIEKLGRGGDGGSLLDPFGKPGTETTISIPTATVTVPGCAGGVDLRFGLASVGKSPGTYEYKGMKCKAGGQQKVFGGNGAYPGGAGNGGNFALFQSGGKGAGAAVWLRFRQDALDDEASEEDNQPPTPPTLISVVEKGSSFITVEAEGGTD</sequence>
<accession>A0A0Y0A8G6</accession>
<dbReference type="Proteomes" id="UP000224265">
    <property type="component" value="Segment"/>
</dbReference>
<dbReference type="Gene3D" id="2.60.120.260">
    <property type="entry name" value="Galactose-binding domain-like"/>
    <property type="match status" value="2"/>
</dbReference>
<evidence type="ECO:0008006" key="4">
    <source>
        <dbReference type="Google" id="ProtNLM"/>
    </source>
</evidence>
<evidence type="ECO:0000256" key="1">
    <source>
        <dbReference type="SAM" id="MobiDB-lite"/>
    </source>
</evidence>
<dbReference type="EMBL" id="KT591076">
    <property type="protein sequence ID" value="AMB17244.1"/>
    <property type="molecule type" value="Genomic_DNA"/>
</dbReference>
<proteinExistence type="predicted"/>
<organism evidence="2 3">
    <name type="scientific">Mycobacterium phage Weiss13</name>
    <dbReference type="NCBI Taxonomy" id="1784843"/>
    <lineage>
        <taxon>Viruses</taxon>
        <taxon>Duplodnaviria</taxon>
        <taxon>Heunggongvirae</taxon>
        <taxon>Uroviricota</taxon>
        <taxon>Caudoviricetes</taxon>
        <taxon>Papyrusvirus</taxon>
        <taxon>Papyrusvirus send513</taxon>
    </lineage>
</organism>